<accession>A0A0F5QFM0</accession>
<dbReference type="PATRIC" id="fig|1293439.3.peg.524"/>
<keyword evidence="2" id="KW-1185">Reference proteome</keyword>
<proteinExistence type="predicted"/>
<dbReference type="AlphaFoldDB" id="A0A0F5QFM0"/>
<reference evidence="1 2" key="1">
    <citation type="submission" date="2015-03" db="EMBL/GenBank/DDBJ databases">
        <authorList>
            <person name="Lepp D."/>
            <person name="Hassan Y.I."/>
            <person name="Li X.-Z."/>
            <person name="Zhou T."/>
        </authorList>
    </citation>
    <scope>NUCLEOTIDE SEQUENCE [LARGE SCALE GENOMIC DNA]</scope>
    <source>
        <strain evidence="1 2">E84</strain>
    </source>
</reference>
<evidence type="ECO:0000313" key="1">
    <source>
        <dbReference type="EMBL" id="KKC39518.1"/>
    </source>
</evidence>
<comment type="caution">
    <text evidence="1">The sequence shown here is derived from an EMBL/GenBank/DDBJ whole genome shotgun (WGS) entry which is preliminary data.</text>
</comment>
<name>A0A0F5QFM0_9HYPH</name>
<sequence length="100" mass="10867">MTAGEIMSLFEGQDEILAKMDVVRHLSALLCGKLEGRFSEKDGKEDAGRGYVKLLLSASEVEQICWLASEVSIHSAILNEKVDAAYSLLLVNAEQGRKAA</sequence>
<organism evidence="1 2">
    <name type="scientific">Devosia epidermidihirudinis</name>
    <dbReference type="NCBI Taxonomy" id="1293439"/>
    <lineage>
        <taxon>Bacteria</taxon>
        <taxon>Pseudomonadati</taxon>
        <taxon>Pseudomonadota</taxon>
        <taxon>Alphaproteobacteria</taxon>
        <taxon>Hyphomicrobiales</taxon>
        <taxon>Devosiaceae</taxon>
        <taxon>Devosia</taxon>
    </lineage>
</organism>
<dbReference type="OrthoDB" id="9885060at2"/>
<dbReference type="RefSeq" id="WP_046138255.1">
    <property type="nucleotide sequence ID" value="NZ_LANJ01000011.1"/>
</dbReference>
<evidence type="ECO:0000313" key="2">
    <source>
        <dbReference type="Proteomes" id="UP000033411"/>
    </source>
</evidence>
<dbReference type="EMBL" id="LANJ01000011">
    <property type="protein sequence ID" value="KKC39518.1"/>
    <property type="molecule type" value="Genomic_DNA"/>
</dbReference>
<dbReference type="STRING" id="1293439.WH87_04815"/>
<gene>
    <name evidence="1" type="ORF">WH87_04815</name>
</gene>
<dbReference type="Proteomes" id="UP000033411">
    <property type="component" value="Unassembled WGS sequence"/>
</dbReference>
<protein>
    <submittedName>
        <fullName evidence="1">Uncharacterized protein</fullName>
    </submittedName>
</protein>